<evidence type="ECO:0000259" key="12">
    <source>
        <dbReference type="PROSITE" id="PS51371"/>
    </source>
</evidence>
<evidence type="ECO:0000256" key="11">
    <source>
        <dbReference type="SAM" id="Phobius"/>
    </source>
</evidence>
<gene>
    <name evidence="13" type="ORF">OdinLCB4_001385</name>
</gene>
<dbReference type="InterPro" id="IPR050368">
    <property type="entry name" value="ClC-type_chloride_channel"/>
</dbReference>
<evidence type="ECO:0000256" key="2">
    <source>
        <dbReference type="ARBA" id="ARBA00022448"/>
    </source>
</evidence>
<feature type="transmembrane region" description="Helical" evidence="11">
    <location>
        <begin position="53"/>
        <end position="71"/>
    </location>
</feature>
<dbReference type="EMBL" id="CP091871">
    <property type="protein sequence ID" value="WEU40613.1"/>
    <property type="molecule type" value="Genomic_DNA"/>
</dbReference>
<keyword evidence="10" id="KW-0129">CBS domain</keyword>
<evidence type="ECO:0000256" key="3">
    <source>
        <dbReference type="ARBA" id="ARBA00022692"/>
    </source>
</evidence>
<dbReference type="Gene3D" id="3.10.580.10">
    <property type="entry name" value="CBS-domain"/>
    <property type="match status" value="1"/>
</dbReference>
<dbReference type="InterPro" id="IPR000644">
    <property type="entry name" value="CBS_dom"/>
</dbReference>
<keyword evidence="3 11" id="KW-0812">Transmembrane</keyword>
<dbReference type="Gene3D" id="1.10.3080.10">
    <property type="entry name" value="Clc chloride channel"/>
    <property type="match status" value="1"/>
</dbReference>
<evidence type="ECO:0000313" key="14">
    <source>
        <dbReference type="Proteomes" id="UP000186851"/>
    </source>
</evidence>
<dbReference type="SUPFAM" id="SSF54631">
    <property type="entry name" value="CBS-domain pair"/>
    <property type="match status" value="1"/>
</dbReference>
<evidence type="ECO:0000256" key="1">
    <source>
        <dbReference type="ARBA" id="ARBA00004141"/>
    </source>
</evidence>
<evidence type="ECO:0000256" key="8">
    <source>
        <dbReference type="ARBA" id="ARBA00023214"/>
    </source>
</evidence>
<dbReference type="SMART" id="SM00116">
    <property type="entry name" value="CBS"/>
    <property type="match status" value="1"/>
</dbReference>
<reference evidence="13" key="2">
    <citation type="journal article" date="2022" name="Nat. Microbiol.">
        <title>A closed Candidatus Odinarchaeum chromosome exposes Asgard archaeal viruses.</title>
        <authorList>
            <person name="Tamarit D."/>
            <person name="Caceres E.F."/>
            <person name="Krupovic M."/>
            <person name="Nijland R."/>
            <person name="Eme L."/>
            <person name="Robinson N.P."/>
            <person name="Ettema T.J.G."/>
        </authorList>
    </citation>
    <scope>NUCLEOTIDE SEQUENCE</scope>
    <source>
        <strain evidence="13">LCB_4</strain>
    </source>
</reference>
<dbReference type="InterPro" id="IPR046342">
    <property type="entry name" value="CBS_dom_sf"/>
</dbReference>
<dbReference type="GO" id="GO:0034707">
    <property type="term" value="C:chloride channel complex"/>
    <property type="evidence" value="ECO:0007669"/>
    <property type="project" value="UniProtKB-KW"/>
</dbReference>
<dbReference type="Pfam" id="PF00571">
    <property type="entry name" value="CBS"/>
    <property type="match status" value="2"/>
</dbReference>
<comment type="subcellular location">
    <subcellularLocation>
        <location evidence="1">Membrane</location>
        <topology evidence="1">Multi-pass membrane protein</topology>
    </subcellularLocation>
</comment>
<keyword evidence="7" id="KW-0869">Chloride channel</keyword>
<dbReference type="CDD" id="cd00400">
    <property type="entry name" value="Voltage_gated_ClC"/>
    <property type="match status" value="1"/>
</dbReference>
<protein>
    <submittedName>
        <fullName evidence="13">Chloride channel protein</fullName>
    </submittedName>
</protein>
<sequence>MGVIGALAGLALTFLADLFTFIFLKLIGGFNIIKAPGEPDFFGLIKFSFSFYQFPPLIAIIGGLIMGYIIYTVSPEVCGSGLDAVIGSFHKRDKIRARVPFFKTISSAFTIGIGGSVGKEGPAAQIGGGLAYYLSEKFKLSRRDSELLLLTGAAACLSAVFKSPFGAAFFTIEVLYLRDYEVEAFIPCIISSFISYILYCSVVGWSTIFNSPVYFFIPSELPFFIVLGIICGVLGICFVSIFQTLKNKFFSVIKASDKFKPALGMVFPALCFILFPYAVSTGYGYIQLLINNIYVFPLQILAIFIVVKMFATAFTVTSGNSGGDFAPSLVIGGLIGALIARIFQQFFPSLIIQPSIFIVIGMGSFISAVTKTPIASIIIVSEMTASYTVLAPAILASFIAYIISSKWSLYDNQVINRTYSYSHLSEIMCDILSHINVRKIMTSHFHKVSGELTVREFEELAKEFKEQACPVIDENDEIIGVIIVNAAFTLPAELKSTTRLKELAVKEFPLLTIDENLKEALHKLIVSNIDMLPVVDSKNHKKVLGMISREDIEKILNL</sequence>
<feature type="transmembrane region" description="Helical" evidence="11">
    <location>
        <begin position="184"/>
        <end position="209"/>
    </location>
</feature>
<evidence type="ECO:0000256" key="6">
    <source>
        <dbReference type="ARBA" id="ARBA00023136"/>
    </source>
</evidence>
<dbReference type="Pfam" id="PF00654">
    <property type="entry name" value="Voltage_CLC"/>
    <property type="match status" value="1"/>
</dbReference>
<feature type="transmembrane region" description="Helical" evidence="11">
    <location>
        <begin position="325"/>
        <end position="343"/>
    </location>
</feature>
<proteinExistence type="predicted"/>
<keyword evidence="6 11" id="KW-0472">Membrane</keyword>
<dbReference type="SUPFAM" id="SSF81340">
    <property type="entry name" value="Clc chloride channel"/>
    <property type="match status" value="1"/>
</dbReference>
<feature type="transmembrane region" description="Helical" evidence="11">
    <location>
        <begin position="7"/>
        <end position="33"/>
    </location>
</feature>
<evidence type="ECO:0000313" key="13">
    <source>
        <dbReference type="EMBL" id="WEU40613.1"/>
    </source>
</evidence>
<dbReference type="PANTHER" id="PTHR43427">
    <property type="entry name" value="CHLORIDE CHANNEL PROTEIN CLC-E"/>
    <property type="match status" value="1"/>
</dbReference>
<organism evidence="13 14">
    <name type="scientific">Odinarchaeota yellowstonii (strain LCB_4)</name>
    <dbReference type="NCBI Taxonomy" id="1841599"/>
    <lineage>
        <taxon>Archaea</taxon>
        <taxon>Promethearchaeati</taxon>
        <taxon>Candidatus Odinarchaeota</taxon>
        <taxon>Candidatus Odinarchaeia</taxon>
        <taxon>Candidatus Odinarchaeales</taxon>
        <taxon>Candidatus Odinarchaeaceae</taxon>
        <taxon>Candidatus Odinarchaeum</taxon>
    </lineage>
</organism>
<dbReference type="InterPro" id="IPR014743">
    <property type="entry name" value="Cl-channel_core"/>
</dbReference>
<evidence type="ECO:0000256" key="7">
    <source>
        <dbReference type="ARBA" id="ARBA00023173"/>
    </source>
</evidence>
<feature type="domain" description="CBS" evidence="12">
    <location>
        <begin position="504"/>
        <end position="558"/>
    </location>
</feature>
<keyword evidence="8" id="KW-0868">Chloride</keyword>
<feature type="transmembrane region" description="Helical" evidence="11">
    <location>
        <begin position="293"/>
        <end position="313"/>
    </location>
</feature>
<accession>A0AAF0IBC4</accession>
<dbReference type="Proteomes" id="UP000186851">
    <property type="component" value="Chromosome"/>
</dbReference>
<dbReference type="KEGG" id="oyw:OdinLCB4_001385"/>
<feature type="transmembrane region" description="Helical" evidence="11">
    <location>
        <begin position="355"/>
        <end position="379"/>
    </location>
</feature>
<dbReference type="PRINTS" id="PR00762">
    <property type="entry name" value="CLCHANNEL"/>
</dbReference>
<dbReference type="PROSITE" id="PS51371">
    <property type="entry name" value="CBS"/>
    <property type="match status" value="1"/>
</dbReference>
<feature type="transmembrane region" description="Helical" evidence="11">
    <location>
        <begin position="262"/>
        <end position="286"/>
    </location>
</feature>
<evidence type="ECO:0000256" key="9">
    <source>
        <dbReference type="ARBA" id="ARBA00023303"/>
    </source>
</evidence>
<keyword evidence="9" id="KW-0407">Ion channel</keyword>
<feature type="transmembrane region" description="Helical" evidence="11">
    <location>
        <begin position="147"/>
        <end position="172"/>
    </location>
</feature>
<feature type="transmembrane region" description="Helical" evidence="11">
    <location>
        <begin position="385"/>
        <end position="403"/>
    </location>
</feature>
<feature type="transmembrane region" description="Helical" evidence="11">
    <location>
        <begin position="221"/>
        <end position="242"/>
    </location>
</feature>
<dbReference type="AlphaFoldDB" id="A0AAF0IBC4"/>
<name>A0AAF0IBC4_ODILC</name>
<dbReference type="GO" id="GO:0005254">
    <property type="term" value="F:chloride channel activity"/>
    <property type="evidence" value="ECO:0007669"/>
    <property type="project" value="UniProtKB-KW"/>
</dbReference>
<keyword evidence="4 11" id="KW-1133">Transmembrane helix</keyword>
<evidence type="ECO:0000256" key="5">
    <source>
        <dbReference type="ARBA" id="ARBA00023065"/>
    </source>
</evidence>
<reference evidence="13" key="1">
    <citation type="journal article" date="2017" name="Nature">
        <title>Asgard archaea illuminate the origin of eukaryotic cellular complexity.</title>
        <authorList>
            <person name="Zaremba-Niedzwiedzka K."/>
            <person name="Caceres E.F."/>
            <person name="Saw J.H."/>
            <person name="Backstrom D."/>
            <person name="Juzokaite L."/>
            <person name="Vancaester E."/>
            <person name="Seitz K.W."/>
            <person name="Anantharaman K."/>
            <person name="Starnawski P."/>
            <person name="Kjeldsen K.U."/>
            <person name="Scott M.B."/>
            <person name="Nunoura T."/>
            <person name="Banfield J.F."/>
            <person name="Schramm A."/>
            <person name="Baker B.J."/>
            <person name="Spang A."/>
            <person name="Ettema T.J.G."/>
        </authorList>
    </citation>
    <scope>NUCLEOTIDE SEQUENCE</scope>
    <source>
        <strain evidence="13">LCB_4</strain>
    </source>
</reference>
<dbReference type="PANTHER" id="PTHR43427:SF6">
    <property type="entry name" value="CHLORIDE CHANNEL PROTEIN CLC-E"/>
    <property type="match status" value="1"/>
</dbReference>
<evidence type="ECO:0000256" key="10">
    <source>
        <dbReference type="PROSITE-ProRule" id="PRU00703"/>
    </source>
</evidence>
<keyword evidence="5" id="KW-0406">Ion transport</keyword>
<evidence type="ECO:0000256" key="4">
    <source>
        <dbReference type="ARBA" id="ARBA00022989"/>
    </source>
</evidence>
<keyword evidence="2" id="KW-0813">Transport</keyword>
<dbReference type="InterPro" id="IPR001807">
    <property type="entry name" value="ClC"/>
</dbReference>